<proteinExistence type="predicted"/>
<dbReference type="AlphaFoldDB" id="A0A2M6YTZ0"/>
<protein>
    <submittedName>
        <fullName evidence="1">Uncharacterized protein</fullName>
    </submittedName>
</protein>
<dbReference type="Proteomes" id="UP000230184">
    <property type="component" value="Unassembled WGS sequence"/>
</dbReference>
<dbReference type="InterPro" id="IPR027417">
    <property type="entry name" value="P-loop_NTPase"/>
</dbReference>
<dbReference type="Gene3D" id="3.40.50.300">
    <property type="entry name" value="P-loop containing nucleotide triphosphate hydrolases"/>
    <property type="match status" value="1"/>
</dbReference>
<comment type="caution">
    <text evidence="1">The sequence shown here is derived from an EMBL/GenBank/DDBJ whole genome shotgun (WGS) entry which is preliminary data.</text>
</comment>
<reference evidence="2" key="1">
    <citation type="submission" date="2017-09" db="EMBL/GenBank/DDBJ databases">
        <title>Depth-based differentiation of microbial function through sediment-hosted aquifers and enrichment of novel symbionts in the deep terrestrial subsurface.</title>
        <authorList>
            <person name="Probst A.J."/>
            <person name="Ladd B."/>
            <person name="Jarett J.K."/>
            <person name="Geller-Mcgrath D.E."/>
            <person name="Sieber C.M.K."/>
            <person name="Emerson J.B."/>
            <person name="Anantharaman K."/>
            <person name="Thomas B.C."/>
            <person name="Malmstrom R."/>
            <person name="Stieglmeier M."/>
            <person name="Klingl A."/>
            <person name="Woyke T."/>
            <person name="Ryan C.M."/>
            <person name="Banfield J.F."/>
        </authorList>
    </citation>
    <scope>NUCLEOTIDE SEQUENCE [LARGE SCALE GENOMIC DNA]</scope>
</reference>
<evidence type="ECO:0000313" key="2">
    <source>
        <dbReference type="Proteomes" id="UP000230184"/>
    </source>
</evidence>
<dbReference type="SUPFAM" id="SSF52540">
    <property type="entry name" value="P-loop containing nucleoside triphosphate hydrolases"/>
    <property type="match status" value="1"/>
</dbReference>
<dbReference type="Pfam" id="PF13671">
    <property type="entry name" value="AAA_33"/>
    <property type="match status" value="1"/>
</dbReference>
<evidence type="ECO:0000313" key="1">
    <source>
        <dbReference type="EMBL" id="PIU36946.1"/>
    </source>
</evidence>
<dbReference type="EMBL" id="PEWY01000097">
    <property type="protein sequence ID" value="PIU36946.1"/>
    <property type="molecule type" value="Genomic_DNA"/>
</dbReference>
<gene>
    <name evidence="1" type="ORF">COT02_03385</name>
</gene>
<organism evidence="1 2">
    <name type="scientific">Candidatus Roizmanbacteria bacterium CG07_land_8_20_14_0_80_34_15</name>
    <dbReference type="NCBI Taxonomy" id="1974849"/>
    <lineage>
        <taxon>Bacteria</taxon>
        <taxon>Candidatus Roizmaniibacteriota</taxon>
    </lineage>
</organism>
<accession>A0A2M6YTZ0</accession>
<sequence length="164" mass="19443">MSLFILFGLPGTGKTFVAKIFEKYFDYYFYDGDNDLTPEMKRAIKTKTVFTDTMRDSFFKILINKIKELSLEHKKLIVAQTFIKEKYRLQLIKVIPETKFILVETKKDIREKRLNARVDYPLDLEYARIMEKNFEKPIINHKIIINNVEGAKKIKEQIDNIVVV</sequence>
<name>A0A2M6YTZ0_9BACT</name>